<dbReference type="InterPro" id="IPR029060">
    <property type="entry name" value="PIN-like_dom_sf"/>
</dbReference>
<comment type="similarity">
    <text evidence="6">Belongs to the UTP23/FCF1 family. UTP23 subfamily.</text>
</comment>
<feature type="compositionally biased region" description="Basic and acidic residues" evidence="8">
    <location>
        <begin position="186"/>
        <end position="213"/>
    </location>
</feature>
<dbReference type="GO" id="GO:0032040">
    <property type="term" value="C:small-subunit processome"/>
    <property type="evidence" value="ECO:0007669"/>
    <property type="project" value="InterPro"/>
</dbReference>
<evidence type="ECO:0000313" key="10">
    <source>
        <dbReference type="EMBL" id="KAF2750635.1"/>
    </source>
</evidence>
<dbReference type="OrthoDB" id="25675at2759"/>
<dbReference type="Proteomes" id="UP000799440">
    <property type="component" value="Unassembled WGS sequence"/>
</dbReference>
<organism evidence="10 11">
    <name type="scientific">Sporormia fimetaria CBS 119925</name>
    <dbReference type="NCBI Taxonomy" id="1340428"/>
    <lineage>
        <taxon>Eukaryota</taxon>
        <taxon>Fungi</taxon>
        <taxon>Dikarya</taxon>
        <taxon>Ascomycota</taxon>
        <taxon>Pezizomycotina</taxon>
        <taxon>Dothideomycetes</taxon>
        <taxon>Pleosporomycetidae</taxon>
        <taxon>Pleosporales</taxon>
        <taxon>Sporormiaceae</taxon>
        <taxon>Sporormia</taxon>
    </lineage>
</organism>
<reference evidence="10" key="1">
    <citation type="journal article" date="2020" name="Stud. Mycol.">
        <title>101 Dothideomycetes genomes: a test case for predicting lifestyles and emergence of pathogens.</title>
        <authorList>
            <person name="Haridas S."/>
            <person name="Albert R."/>
            <person name="Binder M."/>
            <person name="Bloem J."/>
            <person name="Labutti K."/>
            <person name="Salamov A."/>
            <person name="Andreopoulos B."/>
            <person name="Baker S."/>
            <person name="Barry K."/>
            <person name="Bills G."/>
            <person name="Bluhm B."/>
            <person name="Cannon C."/>
            <person name="Castanera R."/>
            <person name="Culley D."/>
            <person name="Daum C."/>
            <person name="Ezra D."/>
            <person name="Gonzalez J."/>
            <person name="Henrissat B."/>
            <person name="Kuo A."/>
            <person name="Liang C."/>
            <person name="Lipzen A."/>
            <person name="Lutzoni F."/>
            <person name="Magnuson J."/>
            <person name="Mondo S."/>
            <person name="Nolan M."/>
            <person name="Ohm R."/>
            <person name="Pangilinan J."/>
            <person name="Park H.-J."/>
            <person name="Ramirez L."/>
            <person name="Alfaro M."/>
            <person name="Sun H."/>
            <person name="Tritt A."/>
            <person name="Yoshinaga Y."/>
            <person name="Zwiers L.-H."/>
            <person name="Turgeon B."/>
            <person name="Goodwin S."/>
            <person name="Spatafora J."/>
            <person name="Crous P."/>
            <person name="Grigoriev I."/>
        </authorList>
    </citation>
    <scope>NUCLEOTIDE SEQUENCE</scope>
    <source>
        <strain evidence="10">CBS 119925</strain>
    </source>
</reference>
<dbReference type="CDD" id="cd09865">
    <property type="entry name" value="PIN_ScUtp23p-like"/>
    <property type="match status" value="1"/>
</dbReference>
<keyword evidence="4" id="KW-0539">Nucleus</keyword>
<feature type="domain" description="UTP23 sensor motif region" evidence="9">
    <location>
        <begin position="215"/>
        <end position="234"/>
    </location>
</feature>
<dbReference type="Gene3D" id="3.40.50.1010">
    <property type="entry name" value="5'-nuclease"/>
    <property type="match status" value="1"/>
</dbReference>
<evidence type="ECO:0000256" key="8">
    <source>
        <dbReference type="SAM" id="MobiDB-lite"/>
    </source>
</evidence>
<evidence type="ECO:0000256" key="5">
    <source>
        <dbReference type="ARBA" id="ARBA00037300"/>
    </source>
</evidence>
<dbReference type="Pfam" id="PF04900">
    <property type="entry name" value="Fcf1"/>
    <property type="match status" value="1"/>
</dbReference>
<dbReference type="GO" id="GO:0006364">
    <property type="term" value="P:rRNA processing"/>
    <property type="evidence" value="ECO:0007669"/>
    <property type="project" value="UniProtKB-KW"/>
</dbReference>
<evidence type="ECO:0000259" key="9">
    <source>
        <dbReference type="Pfam" id="PF24779"/>
    </source>
</evidence>
<dbReference type="FunFam" id="3.40.50.1010:FF:000006">
    <property type="entry name" value="rRNA-processing protein UTP23 homolog"/>
    <property type="match status" value="1"/>
</dbReference>
<evidence type="ECO:0000256" key="7">
    <source>
        <dbReference type="ARBA" id="ARBA00076388"/>
    </source>
</evidence>
<keyword evidence="3" id="KW-0698">rRNA processing</keyword>
<sequence>MRGKRAKKYRKLMHQYEINFNFRPPYQVLLDSDFLTDTANKKIDVLPRLQTVLGAEIKPMISTCCMRHLYTASPKNESLIEHAKTFERRRCGHHELETPLSSTECLLSCVDPKDNQTNKNRYVICTQDPRLRAKMREIPGTPIVYISQSVVILEPMNHASEGVREKLEREKFRLGLKGRRGAGQEVGEKRKREGDDEGRQERWEGGEGGDARPQKKRAKGPKGPNPLSVKKSKKKTDAGPTERTERRQKEDGAPHDGAADAAAGDEGAEAAKRKRRRKHKPKGDGGAAGDEEGDAP</sequence>
<evidence type="ECO:0000256" key="6">
    <source>
        <dbReference type="ARBA" id="ARBA00038503"/>
    </source>
</evidence>
<feature type="compositionally biased region" description="Basic residues" evidence="8">
    <location>
        <begin position="272"/>
        <end position="281"/>
    </location>
</feature>
<accession>A0A6A6VJ64</accession>
<keyword evidence="11" id="KW-1185">Reference proteome</keyword>
<dbReference type="SUPFAM" id="SSF88723">
    <property type="entry name" value="PIN domain-like"/>
    <property type="match status" value="1"/>
</dbReference>
<evidence type="ECO:0000256" key="1">
    <source>
        <dbReference type="ARBA" id="ARBA00004604"/>
    </source>
</evidence>
<gene>
    <name evidence="10" type="ORF">M011DRAFT_436967</name>
</gene>
<comment type="function">
    <text evidence="5">Involved in rRNA-processing and ribosome biogenesis.</text>
</comment>
<evidence type="ECO:0000256" key="2">
    <source>
        <dbReference type="ARBA" id="ARBA00022517"/>
    </source>
</evidence>
<proteinExistence type="inferred from homology"/>
<keyword evidence="2" id="KW-0690">Ribosome biogenesis</keyword>
<dbReference type="EMBL" id="MU006563">
    <property type="protein sequence ID" value="KAF2750635.1"/>
    <property type="molecule type" value="Genomic_DNA"/>
</dbReference>
<dbReference type="PANTHER" id="PTHR12416">
    <property type="entry name" value="RRNA-PROCESSING PROTEIN UTP23 HOMOLOG"/>
    <property type="match status" value="1"/>
</dbReference>
<dbReference type="InterPro" id="IPR057776">
    <property type="entry name" value="UTP23_sensor"/>
</dbReference>
<dbReference type="Pfam" id="PF24779">
    <property type="entry name" value="UTP23_sensor"/>
    <property type="match status" value="1"/>
</dbReference>
<dbReference type="AlphaFoldDB" id="A0A6A6VJ64"/>
<evidence type="ECO:0000313" key="11">
    <source>
        <dbReference type="Proteomes" id="UP000799440"/>
    </source>
</evidence>
<feature type="compositionally biased region" description="Basic and acidic residues" evidence="8">
    <location>
        <begin position="235"/>
        <end position="258"/>
    </location>
</feature>
<comment type="subcellular location">
    <subcellularLocation>
        <location evidence="1">Nucleus</location>
        <location evidence="1">Nucleolus</location>
    </subcellularLocation>
</comment>
<dbReference type="InterPro" id="IPR006984">
    <property type="entry name" value="Fcf1/UTP23"/>
</dbReference>
<protein>
    <recommendedName>
        <fullName evidence="7">U three protein 23</fullName>
    </recommendedName>
</protein>
<evidence type="ECO:0000256" key="3">
    <source>
        <dbReference type="ARBA" id="ARBA00022552"/>
    </source>
</evidence>
<evidence type="ECO:0000256" key="4">
    <source>
        <dbReference type="ARBA" id="ARBA00023242"/>
    </source>
</evidence>
<feature type="region of interest" description="Disordered" evidence="8">
    <location>
        <begin position="178"/>
        <end position="296"/>
    </location>
</feature>
<name>A0A6A6VJ64_9PLEO</name>